<proteinExistence type="predicted"/>
<comment type="caution">
    <text evidence="2">The sequence shown here is derived from an EMBL/GenBank/DDBJ whole genome shotgun (WGS) entry which is preliminary data.</text>
</comment>
<dbReference type="AlphaFoldDB" id="A0A077N801"/>
<evidence type="ECO:0000313" key="2">
    <source>
        <dbReference type="EMBL" id="CDG95149.1"/>
    </source>
</evidence>
<dbReference type="Proteomes" id="UP000028511">
    <property type="component" value="Unassembled WGS sequence"/>
</dbReference>
<dbReference type="HOGENOM" id="CLU_186222_0_0_6"/>
<keyword evidence="1" id="KW-0812">Transmembrane</keyword>
<dbReference type="EMBL" id="CBSW010000011">
    <property type="protein sequence ID" value="CDG95149.1"/>
    <property type="molecule type" value="Genomic_DNA"/>
</dbReference>
<feature type="transmembrane region" description="Helical" evidence="1">
    <location>
        <begin position="15"/>
        <end position="32"/>
    </location>
</feature>
<protein>
    <submittedName>
        <fullName evidence="2">Uncharacterized protein</fullName>
    </submittedName>
</protein>
<organism evidence="2 3">
    <name type="scientific">Xenorhabdus bovienii str. puntauvense</name>
    <dbReference type="NCBI Taxonomy" id="1398201"/>
    <lineage>
        <taxon>Bacteria</taxon>
        <taxon>Pseudomonadati</taxon>
        <taxon>Pseudomonadota</taxon>
        <taxon>Gammaproteobacteria</taxon>
        <taxon>Enterobacterales</taxon>
        <taxon>Morganellaceae</taxon>
        <taxon>Xenorhabdus</taxon>
    </lineage>
</organism>
<keyword evidence="1" id="KW-0472">Membrane</keyword>
<sequence length="93" mass="10287">MGRGTGSVTTRSGCVYYRVAKFILLIPTLVVARAFNPFPKIDDLEAPLVAAVGVLLFIRHLTKLGVSQYFNFINGLHTLRAKPEKGLRISRNT</sequence>
<evidence type="ECO:0000256" key="1">
    <source>
        <dbReference type="SAM" id="Phobius"/>
    </source>
</evidence>
<accession>A0A077N801</accession>
<name>A0A077N801_XENBV</name>
<keyword evidence="1" id="KW-1133">Transmembrane helix</keyword>
<gene>
    <name evidence="2" type="ORF">XBP1_1080012</name>
</gene>
<feature type="transmembrane region" description="Helical" evidence="1">
    <location>
        <begin position="44"/>
        <end position="62"/>
    </location>
</feature>
<evidence type="ECO:0000313" key="3">
    <source>
        <dbReference type="Proteomes" id="UP000028511"/>
    </source>
</evidence>
<reference evidence="2" key="1">
    <citation type="submission" date="2013-07" db="EMBL/GenBank/DDBJ databases">
        <title>Sub-species coevolution in mutualistic symbiosis.</title>
        <authorList>
            <person name="Murfin K."/>
            <person name="Klassen J."/>
            <person name="Lee M."/>
            <person name="Forst S."/>
            <person name="Stock P."/>
            <person name="Goodrich-Blair H."/>
        </authorList>
    </citation>
    <scope>NUCLEOTIDE SEQUENCE [LARGE SCALE GENOMIC DNA]</scope>
    <source>
        <strain evidence="2">Puntauvense</strain>
    </source>
</reference>